<feature type="chain" id="PRO_5004154357" evidence="9">
    <location>
        <begin position="26"/>
        <end position="622"/>
    </location>
</feature>
<name>N9VDG7_9GAMM</name>
<dbReference type="CDD" id="cd06550">
    <property type="entry name" value="TM_ABC_iron-siderophores_like"/>
    <property type="match status" value="1"/>
</dbReference>
<dbReference type="Gene3D" id="1.10.3470.10">
    <property type="entry name" value="ABC transporter involved in vitamin B12 uptake, BtuC"/>
    <property type="match status" value="1"/>
</dbReference>
<dbReference type="Pfam" id="PF01497">
    <property type="entry name" value="Peripla_BP_2"/>
    <property type="match status" value="1"/>
</dbReference>
<accession>N9VDG7</accession>
<evidence type="ECO:0000256" key="9">
    <source>
        <dbReference type="SAM" id="SignalP"/>
    </source>
</evidence>
<reference evidence="11 12" key="1">
    <citation type="journal article" date="2013" name="Genome Announc.">
        <title>Draft Genome Sequence of the Aeromonas diversa Type Strain.</title>
        <authorList>
            <person name="Farfan M."/>
            <person name="Spataro N."/>
            <person name="Sanglas A."/>
            <person name="Albarral V."/>
            <person name="Loren J.G."/>
            <person name="Bosch E."/>
            <person name="Fuste M.C."/>
        </authorList>
    </citation>
    <scope>NUCLEOTIDE SEQUENCE [LARGE SCALE GENOMIC DNA]</scope>
    <source>
        <strain evidence="11 12">2478-85</strain>
    </source>
</reference>
<sequence>MTSLRGPLTRLLLLFPLLTSPALLAAERIVSIGPATTELLQALGAKSAIIATDVSSQGLTVPKVGYHRALTAEGILSMAPTRVIGSDEMGPQSALDQLTRAGVQVDVLPTAPTLDNLTVRIDTLARLLGAQPQADALKAKIGNEVDALARQANPQTQRKVAFLLLHKGQPLSLAGGDTTAAALIKLAGGENLGKALSGYKPVSAESLIQMQPDLILVSGREWQAYRDPAAVLAEVPALASTPAGAARQPACRRWSRLARGTLPLLPGAGAPHRRLVARHPMIRRLPLLPLLGTLTALLGVLATLSLGTGPLPLTLGESLGALLPDSSLAPHLQLVVQEIRLPRTLLCIAIGGILGLCGAVMQGLFRNPLADPGIIGVSGGAALGAALAIVLLAPLGGELQRQIGVGLLPLMAFLGGALTTTLVYLLGTRAEGTSVSVMLLAGVAITALSGAAIGLLTYLADDQMLRNLSLWQMGSLAAGKPADILLAMLTLAALLALFMRDAGPLNALLLGESEARHLGVAVQPLKRRLILLTAAGVGVAVAVSGLIGFIGLVVPHLVRLLAGPNHHRLLPLSALLGATLLLCADMLARTLLAPAELPVGIITALIGAPFFLWLLVQGRRRL</sequence>
<dbReference type="Proteomes" id="UP000023775">
    <property type="component" value="Unassembled WGS sequence"/>
</dbReference>
<feature type="transmembrane region" description="Helical" evidence="8">
    <location>
        <begin position="529"/>
        <end position="557"/>
    </location>
</feature>
<evidence type="ECO:0000256" key="3">
    <source>
        <dbReference type="ARBA" id="ARBA00022448"/>
    </source>
</evidence>
<proteinExistence type="inferred from homology"/>
<feature type="signal peptide" evidence="9">
    <location>
        <begin position="1"/>
        <end position="25"/>
    </location>
</feature>
<evidence type="ECO:0000256" key="7">
    <source>
        <dbReference type="ARBA" id="ARBA00023136"/>
    </source>
</evidence>
<evidence type="ECO:0000256" key="4">
    <source>
        <dbReference type="ARBA" id="ARBA00022475"/>
    </source>
</evidence>
<comment type="caution">
    <text evidence="11">The sequence shown here is derived from an EMBL/GenBank/DDBJ whole genome shotgun (WGS) entry which is preliminary data.</text>
</comment>
<dbReference type="AlphaFoldDB" id="N9VDG7"/>
<dbReference type="SUPFAM" id="SSF53807">
    <property type="entry name" value="Helical backbone' metal receptor"/>
    <property type="match status" value="1"/>
</dbReference>
<keyword evidence="12" id="KW-1185">Reference proteome</keyword>
<evidence type="ECO:0000256" key="8">
    <source>
        <dbReference type="SAM" id="Phobius"/>
    </source>
</evidence>
<evidence type="ECO:0000256" key="2">
    <source>
        <dbReference type="ARBA" id="ARBA00007935"/>
    </source>
</evidence>
<comment type="subcellular location">
    <subcellularLocation>
        <location evidence="1">Cell membrane</location>
        <topology evidence="1">Multi-pass membrane protein</topology>
    </subcellularLocation>
</comment>
<gene>
    <name evidence="11" type="ORF">G114_04008</name>
</gene>
<dbReference type="GO" id="GO:0005886">
    <property type="term" value="C:plasma membrane"/>
    <property type="evidence" value="ECO:0007669"/>
    <property type="project" value="UniProtKB-SubCell"/>
</dbReference>
<feature type="transmembrane region" description="Helical" evidence="8">
    <location>
        <begin position="287"/>
        <end position="306"/>
    </location>
</feature>
<keyword evidence="7 8" id="KW-0472">Membrane</keyword>
<dbReference type="InterPro" id="IPR037294">
    <property type="entry name" value="ABC_BtuC-like"/>
</dbReference>
<dbReference type="FunFam" id="1.10.3470.10:FF:000001">
    <property type="entry name" value="Vitamin B12 ABC transporter permease BtuC"/>
    <property type="match status" value="1"/>
</dbReference>
<dbReference type="SUPFAM" id="SSF81345">
    <property type="entry name" value="ABC transporter involved in vitamin B12 uptake, BtuC"/>
    <property type="match status" value="1"/>
</dbReference>
<keyword evidence="5 8" id="KW-0812">Transmembrane</keyword>
<feature type="transmembrane region" description="Helical" evidence="8">
    <location>
        <begin position="373"/>
        <end position="393"/>
    </location>
</feature>
<dbReference type="GO" id="GO:0033214">
    <property type="term" value="P:siderophore-iron import into cell"/>
    <property type="evidence" value="ECO:0007669"/>
    <property type="project" value="TreeGrafter"/>
</dbReference>
<feature type="transmembrane region" description="Helical" evidence="8">
    <location>
        <begin position="481"/>
        <end position="499"/>
    </location>
</feature>
<dbReference type="EMBL" id="APVG01000006">
    <property type="protein sequence ID" value="ENY73282.1"/>
    <property type="molecule type" value="Genomic_DNA"/>
</dbReference>
<dbReference type="InterPro" id="IPR002491">
    <property type="entry name" value="ABC_transptr_periplasmic_BD"/>
</dbReference>
<evidence type="ECO:0000256" key="1">
    <source>
        <dbReference type="ARBA" id="ARBA00004651"/>
    </source>
</evidence>
<dbReference type="PANTHER" id="PTHR30472:SF25">
    <property type="entry name" value="ABC TRANSPORTER PERMEASE PROTEIN MJ0876-RELATED"/>
    <property type="match status" value="1"/>
</dbReference>
<evidence type="ECO:0000259" key="10">
    <source>
        <dbReference type="PROSITE" id="PS50983"/>
    </source>
</evidence>
<dbReference type="Pfam" id="PF01032">
    <property type="entry name" value="FecCD"/>
    <property type="match status" value="1"/>
</dbReference>
<evidence type="ECO:0000256" key="6">
    <source>
        <dbReference type="ARBA" id="ARBA00022989"/>
    </source>
</evidence>
<dbReference type="eggNOG" id="COG0609">
    <property type="taxonomic scope" value="Bacteria"/>
</dbReference>
<organism evidence="11 12">
    <name type="scientific">Aeromonas diversa CDC 2478-85</name>
    <dbReference type="NCBI Taxonomy" id="1268237"/>
    <lineage>
        <taxon>Bacteria</taxon>
        <taxon>Pseudomonadati</taxon>
        <taxon>Pseudomonadota</taxon>
        <taxon>Gammaproteobacteria</taxon>
        <taxon>Aeromonadales</taxon>
        <taxon>Aeromonadaceae</taxon>
        <taxon>Aeromonas</taxon>
    </lineage>
</organism>
<feature type="transmembrane region" description="Helical" evidence="8">
    <location>
        <begin position="597"/>
        <end position="616"/>
    </location>
</feature>
<feature type="transmembrane region" description="Helical" evidence="8">
    <location>
        <begin position="438"/>
        <end position="460"/>
    </location>
</feature>
<comment type="similarity">
    <text evidence="2">Belongs to the binding-protein-dependent transport system permease family. FecCD subfamily.</text>
</comment>
<evidence type="ECO:0000313" key="12">
    <source>
        <dbReference type="Proteomes" id="UP000023775"/>
    </source>
</evidence>
<keyword evidence="9" id="KW-0732">Signal</keyword>
<keyword evidence="3" id="KW-0813">Transport</keyword>
<dbReference type="Gene3D" id="3.40.50.1980">
    <property type="entry name" value="Nitrogenase molybdenum iron protein domain"/>
    <property type="match status" value="2"/>
</dbReference>
<keyword evidence="4" id="KW-1003">Cell membrane</keyword>
<dbReference type="GO" id="GO:0022857">
    <property type="term" value="F:transmembrane transporter activity"/>
    <property type="evidence" value="ECO:0007669"/>
    <property type="project" value="InterPro"/>
</dbReference>
<dbReference type="InterPro" id="IPR000522">
    <property type="entry name" value="ABC_transptr_permease_BtuC"/>
</dbReference>
<protein>
    <submittedName>
        <fullName evidence="11">Hemin ABC transporter permease</fullName>
    </submittedName>
</protein>
<dbReference type="eggNOG" id="COG4558">
    <property type="taxonomic scope" value="Bacteria"/>
</dbReference>
<feature type="transmembrane region" description="Helical" evidence="8">
    <location>
        <begin position="344"/>
        <end position="361"/>
    </location>
</feature>
<keyword evidence="6 8" id="KW-1133">Transmembrane helix</keyword>
<dbReference type="PROSITE" id="PS50983">
    <property type="entry name" value="FE_B12_PBP"/>
    <property type="match status" value="1"/>
</dbReference>
<evidence type="ECO:0000313" key="11">
    <source>
        <dbReference type="EMBL" id="ENY73282.1"/>
    </source>
</evidence>
<feature type="transmembrane region" description="Helical" evidence="8">
    <location>
        <begin position="405"/>
        <end position="426"/>
    </location>
</feature>
<feature type="domain" description="Fe/B12 periplasmic-binding" evidence="10">
    <location>
        <begin position="28"/>
        <end position="293"/>
    </location>
</feature>
<evidence type="ECO:0000256" key="5">
    <source>
        <dbReference type="ARBA" id="ARBA00022692"/>
    </source>
</evidence>
<dbReference type="PANTHER" id="PTHR30472">
    <property type="entry name" value="FERRIC ENTEROBACTIN TRANSPORT SYSTEM PERMEASE PROTEIN"/>
    <property type="match status" value="1"/>
</dbReference>
<dbReference type="PATRIC" id="fig|1268237.3.peg.791"/>